<dbReference type="CDD" id="cd01131">
    <property type="entry name" value="PilT"/>
    <property type="match status" value="1"/>
</dbReference>
<dbReference type="Gene3D" id="3.40.50.300">
    <property type="entry name" value="P-loop containing nucleotide triphosphate hydrolases"/>
    <property type="match status" value="1"/>
</dbReference>
<dbReference type="InterPro" id="IPR001482">
    <property type="entry name" value="T2SS/T4SS_dom"/>
</dbReference>
<keyword evidence="5" id="KW-1185">Reference proteome</keyword>
<organism evidence="4 5">
    <name type="scientific">Simplicispira hankyongi</name>
    <dbReference type="NCBI Taxonomy" id="2315688"/>
    <lineage>
        <taxon>Bacteria</taxon>
        <taxon>Pseudomonadati</taxon>
        <taxon>Pseudomonadota</taxon>
        <taxon>Betaproteobacteria</taxon>
        <taxon>Burkholderiales</taxon>
        <taxon>Comamonadaceae</taxon>
        <taxon>Simplicispira</taxon>
    </lineage>
</organism>
<dbReference type="InterPro" id="IPR027417">
    <property type="entry name" value="P-loop_NTPase"/>
</dbReference>
<dbReference type="Pfam" id="PF00437">
    <property type="entry name" value="T2SSE"/>
    <property type="match status" value="1"/>
</dbReference>
<gene>
    <name evidence="4" type="ORF">D3F03_08695</name>
</gene>
<dbReference type="GO" id="GO:0005524">
    <property type="term" value="F:ATP binding"/>
    <property type="evidence" value="ECO:0007669"/>
    <property type="project" value="InterPro"/>
</dbReference>
<evidence type="ECO:0000256" key="1">
    <source>
        <dbReference type="ARBA" id="ARBA00006611"/>
    </source>
</evidence>
<sequence length="399" mass="43261">MAAVACTVSNGAGAASEVLQDLLSAMVREEASDLFLIAGAVPTIRRHGDYLALTQQPLAALDIRAFAMSVMSPAQAEAFEIRKECDLALHVPNAGRFRINVHLQRGQTGMVVRHVSSQIPSLEALGLPPVVHQLAFLKRGLVLAVGAAGAGKTTTLASLLDHRNARIPGHILTIEDPIEYVHTHRRSLVTQREVGLDTLSYDEALRHAMREAPSAIMIGEIRDRETMQHALHYAESGHLCVSTLHANNASQSIQRILNFFPDTAHAQILQDLSLNLKAVVAQRLIPGKQSRQVPAVEVLLLTNFIADLLQKGQVHEIRTALERSSQVGMCTFDQSLFALYERGAITQEDMLAYADNRTDLTLRVRLAAGAPLEMAGMRVADFDPPAPPGAQAAPPPPPM</sequence>
<evidence type="ECO:0000256" key="2">
    <source>
        <dbReference type="SAM" id="MobiDB-lite"/>
    </source>
</evidence>
<evidence type="ECO:0000313" key="5">
    <source>
        <dbReference type="Proteomes" id="UP000266302"/>
    </source>
</evidence>
<accession>A0A398C7Q5</accession>
<name>A0A398C7Q5_9BURK</name>
<dbReference type="InterPro" id="IPR050921">
    <property type="entry name" value="T4SS_GSP_E_ATPase"/>
</dbReference>
<comment type="caution">
    <text evidence="4">The sequence shown here is derived from an EMBL/GenBank/DDBJ whole genome shotgun (WGS) entry which is preliminary data.</text>
</comment>
<dbReference type="AlphaFoldDB" id="A0A398C7Q5"/>
<dbReference type="NCBIfam" id="TIGR01420">
    <property type="entry name" value="pilT_fam"/>
    <property type="match status" value="1"/>
</dbReference>
<feature type="region of interest" description="Disordered" evidence="2">
    <location>
        <begin position="379"/>
        <end position="399"/>
    </location>
</feature>
<protein>
    <submittedName>
        <fullName evidence="4">PilT/PilU family type 4a pilus ATPase</fullName>
    </submittedName>
</protein>
<evidence type="ECO:0000313" key="4">
    <source>
        <dbReference type="EMBL" id="RID98314.1"/>
    </source>
</evidence>
<dbReference type="SUPFAM" id="SSF52540">
    <property type="entry name" value="P-loop containing nucleoside triphosphate hydrolases"/>
    <property type="match status" value="1"/>
</dbReference>
<dbReference type="InterPro" id="IPR006321">
    <property type="entry name" value="PilT/PilU"/>
</dbReference>
<reference evidence="4 5" key="1">
    <citation type="submission" date="2018-09" db="EMBL/GenBank/DDBJ databases">
        <title>Draft genome of Simplicispira sp. NY-02.</title>
        <authorList>
            <person name="Im W.T."/>
        </authorList>
    </citation>
    <scope>NUCLEOTIDE SEQUENCE [LARGE SCALE GENOMIC DNA]</scope>
    <source>
        <strain evidence="4 5">NY-02</strain>
    </source>
</reference>
<dbReference type="PANTHER" id="PTHR30486">
    <property type="entry name" value="TWITCHING MOTILITY PROTEIN PILT"/>
    <property type="match status" value="1"/>
</dbReference>
<dbReference type="EMBL" id="QXJC01000003">
    <property type="protein sequence ID" value="RID98314.1"/>
    <property type="molecule type" value="Genomic_DNA"/>
</dbReference>
<comment type="similarity">
    <text evidence="1">Belongs to the GSP E family.</text>
</comment>
<dbReference type="PANTHER" id="PTHR30486:SF12">
    <property type="entry name" value="TYPE IV PILUS ATPASE PILU"/>
    <property type="match status" value="1"/>
</dbReference>
<dbReference type="RefSeq" id="WP_119108979.1">
    <property type="nucleotide sequence ID" value="NZ_QXJC01000003.1"/>
</dbReference>
<dbReference type="GO" id="GO:0016887">
    <property type="term" value="F:ATP hydrolysis activity"/>
    <property type="evidence" value="ECO:0007669"/>
    <property type="project" value="InterPro"/>
</dbReference>
<proteinExistence type="inferred from homology"/>
<dbReference type="Proteomes" id="UP000266302">
    <property type="component" value="Unassembled WGS sequence"/>
</dbReference>
<feature type="domain" description="Bacterial type II secretion system protein E" evidence="3">
    <location>
        <begin position="14"/>
        <end position="290"/>
    </location>
</feature>
<dbReference type="Gene3D" id="3.30.450.90">
    <property type="match status" value="1"/>
</dbReference>
<evidence type="ECO:0000259" key="3">
    <source>
        <dbReference type="Pfam" id="PF00437"/>
    </source>
</evidence>
<dbReference type="OrthoDB" id="5790493at2"/>
<feature type="compositionally biased region" description="Pro residues" evidence="2">
    <location>
        <begin position="384"/>
        <end position="399"/>
    </location>
</feature>